<keyword evidence="1" id="KW-0812">Transmembrane</keyword>
<gene>
    <name evidence="2" type="ORF">SAMN05661086_01048</name>
</gene>
<dbReference type="Proteomes" id="UP000199659">
    <property type="component" value="Unassembled WGS sequence"/>
</dbReference>
<dbReference type="Pfam" id="PF04854">
    <property type="entry name" value="DUF624"/>
    <property type="match status" value="1"/>
</dbReference>
<protein>
    <submittedName>
        <fullName evidence="2">Uncharacterized membrane protein YesL</fullName>
    </submittedName>
</protein>
<dbReference type="AlphaFoldDB" id="A0A1I6IQY6"/>
<reference evidence="2 3" key="1">
    <citation type="submission" date="2016-10" db="EMBL/GenBank/DDBJ databases">
        <authorList>
            <person name="de Groot N.N."/>
        </authorList>
    </citation>
    <scope>NUCLEOTIDE SEQUENCE [LARGE SCALE GENOMIC DNA]</scope>
    <source>
        <strain evidence="2 3">743A</strain>
    </source>
</reference>
<keyword evidence="1" id="KW-1133">Transmembrane helix</keyword>
<evidence type="ECO:0000313" key="3">
    <source>
        <dbReference type="Proteomes" id="UP000199659"/>
    </source>
</evidence>
<evidence type="ECO:0000256" key="1">
    <source>
        <dbReference type="SAM" id="Phobius"/>
    </source>
</evidence>
<dbReference type="EMBL" id="FOYZ01000003">
    <property type="protein sequence ID" value="SFR69051.1"/>
    <property type="molecule type" value="Genomic_DNA"/>
</dbReference>
<evidence type="ECO:0000313" key="2">
    <source>
        <dbReference type="EMBL" id="SFR69051.1"/>
    </source>
</evidence>
<dbReference type="STRING" id="37658.SAMN05661086_01048"/>
<dbReference type="RefSeq" id="WP_092559642.1">
    <property type="nucleotide sequence ID" value="NZ_FOYZ01000003.1"/>
</dbReference>
<feature type="transmembrane region" description="Helical" evidence="1">
    <location>
        <begin position="22"/>
        <end position="47"/>
    </location>
</feature>
<feature type="transmembrane region" description="Helical" evidence="1">
    <location>
        <begin position="103"/>
        <end position="127"/>
    </location>
</feature>
<keyword evidence="1" id="KW-0472">Membrane</keyword>
<dbReference type="OrthoDB" id="9814991at2"/>
<keyword evidence="3" id="KW-1185">Reference proteome</keyword>
<organism evidence="2 3">
    <name type="scientific">Anaeromicropila populeti</name>
    <dbReference type="NCBI Taxonomy" id="37658"/>
    <lineage>
        <taxon>Bacteria</taxon>
        <taxon>Bacillati</taxon>
        <taxon>Bacillota</taxon>
        <taxon>Clostridia</taxon>
        <taxon>Lachnospirales</taxon>
        <taxon>Lachnospiraceae</taxon>
        <taxon>Anaeromicropila</taxon>
    </lineage>
</organism>
<feature type="transmembrane region" description="Helical" evidence="1">
    <location>
        <begin position="76"/>
        <end position="97"/>
    </location>
</feature>
<accession>A0A1I6IQY6</accession>
<name>A0A1I6IQY6_9FIRM</name>
<dbReference type="InterPro" id="IPR006938">
    <property type="entry name" value="DUF624"/>
</dbReference>
<proteinExistence type="predicted"/>
<sequence>MFNLFNLDNPVMRFLSKLFDLVYLSILWGLCCIPLVTVGAATTALYYTTVKVLRRERGYVTQEFIKSFKMNFVNGTIAWVLQLVLGILIVSNIQFAFALEGKFALFLICVYCFFAFLIIGVSVYFYPVLSRFTMKFSQVVKTCLFFMFKHLIRTLLMIVIVALFGFATFAAIPLIFFTPVCCCLLVSLVMEPVLKLYTPKEEDGENKDEWYLE</sequence>